<evidence type="ECO:0000256" key="3">
    <source>
        <dbReference type="ARBA" id="ARBA00022538"/>
    </source>
</evidence>
<evidence type="ECO:0000313" key="12">
    <source>
        <dbReference type="EMBL" id="RHL92059.1"/>
    </source>
</evidence>
<evidence type="ECO:0000313" key="13">
    <source>
        <dbReference type="Proteomes" id="UP000285013"/>
    </source>
</evidence>
<dbReference type="GO" id="GO:0008556">
    <property type="term" value="F:P-type potassium transmembrane transporter activity"/>
    <property type="evidence" value="ECO:0007669"/>
    <property type="project" value="InterPro"/>
</dbReference>
<dbReference type="NCBIfam" id="NF010606">
    <property type="entry name" value="PRK14002.1"/>
    <property type="match status" value="1"/>
</dbReference>
<sequence>MKTLLKSLKITLAFCVFFSVFYILILWIFAQVAGPNKGNAEVATLDGKVVGAANVGQMFTKDIYFWGRPSHAGDGYDATSSSGSNKGPTNEEYLSEVEARIDTFLVHHPYLQRKDVPAEMVTASASGLDPDITPASAYVQVKRVAQARGMDEAKVKSIVDETIQKPLLGLFGTEKVNVLKLNIALEEANK</sequence>
<dbReference type="RefSeq" id="WP_118423163.1">
    <property type="nucleotide sequence ID" value="NZ_QRPE01000015.1"/>
</dbReference>
<evidence type="ECO:0000256" key="4">
    <source>
        <dbReference type="ARBA" id="ARBA00022692"/>
    </source>
</evidence>
<dbReference type="PIRSF" id="PIRSF001296">
    <property type="entry name" value="K_ATPase_KdpC"/>
    <property type="match status" value="1"/>
</dbReference>
<comment type="caution">
    <text evidence="12">The sequence shown here is derived from an EMBL/GenBank/DDBJ whole genome shotgun (WGS) entry which is preliminary data.</text>
</comment>
<evidence type="ECO:0000256" key="1">
    <source>
        <dbReference type="ARBA" id="ARBA00022448"/>
    </source>
</evidence>
<dbReference type="Pfam" id="PF02669">
    <property type="entry name" value="KdpC"/>
    <property type="match status" value="1"/>
</dbReference>
<keyword evidence="5 11" id="KW-0547">Nucleotide-binding</keyword>
<evidence type="ECO:0000256" key="5">
    <source>
        <dbReference type="ARBA" id="ARBA00022741"/>
    </source>
</evidence>
<dbReference type="NCBIfam" id="TIGR00681">
    <property type="entry name" value="kdpC"/>
    <property type="match status" value="1"/>
</dbReference>
<dbReference type="PANTHER" id="PTHR30042">
    <property type="entry name" value="POTASSIUM-TRANSPORTING ATPASE C CHAIN"/>
    <property type="match status" value="1"/>
</dbReference>
<dbReference type="GO" id="GO:0005524">
    <property type="term" value="F:ATP binding"/>
    <property type="evidence" value="ECO:0007669"/>
    <property type="project" value="UniProtKB-UniRule"/>
</dbReference>
<organism evidence="12 13">
    <name type="scientific">Bacteroides intestinalis</name>
    <dbReference type="NCBI Taxonomy" id="329854"/>
    <lineage>
        <taxon>Bacteria</taxon>
        <taxon>Pseudomonadati</taxon>
        <taxon>Bacteroidota</taxon>
        <taxon>Bacteroidia</taxon>
        <taxon>Bacteroidales</taxon>
        <taxon>Bacteroidaceae</taxon>
        <taxon>Bacteroides</taxon>
    </lineage>
</organism>
<dbReference type="InterPro" id="IPR003820">
    <property type="entry name" value="KdpC"/>
</dbReference>
<evidence type="ECO:0000256" key="7">
    <source>
        <dbReference type="ARBA" id="ARBA00022958"/>
    </source>
</evidence>
<keyword evidence="7 11" id="KW-0630">Potassium</keyword>
<accession>A0A415N7W4</accession>
<dbReference type="GO" id="GO:0005886">
    <property type="term" value="C:plasma membrane"/>
    <property type="evidence" value="ECO:0007669"/>
    <property type="project" value="UniProtKB-SubCell"/>
</dbReference>
<dbReference type="AlphaFoldDB" id="A0A415N7W4"/>
<keyword evidence="9 11" id="KW-0406">Ion transport</keyword>
<keyword evidence="3 11" id="KW-0633">Potassium transport</keyword>
<comment type="similarity">
    <text evidence="11">Belongs to the KdpC family.</text>
</comment>
<comment type="subunit">
    <text evidence="11">The system is composed of three essential subunits: KdpA, KdpB and KdpC.</text>
</comment>
<comment type="function">
    <text evidence="11">Part of the high-affinity ATP-driven potassium transport (or Kdp) system, which catalyzes the hydrolysis of ATP coupled with the electrogenic transport of potassium into the cytoplasm. This subunit acts as a catalytic chaperone that increases the ATP-binding affinity of the ATP-hydrolyzing subunit KdpB by the formation of a transient KdpB/KdpC/ATP ternary complex.</text>
</comment>
<dbReference type="PANTHER" id="PTHR30042:SF2">
    <property type="entry name" value="POTASSIUM-TRANSPORTING ATPASE KDPC SUBUNIT"/>
    <property type="match status" value="1"/>
</dbReference>
<feature type="transmembrane region" description="Helical" evidence="11">
    <location>
        <begin position="12"/>
        <end position="30"/>
    </location>
</feature>
<keyword evidence="4 11" id="KW-0812">Transmembrane</keyword>
<evidence type="ECO:0000256" key="9">
    <source>
        <dbReference type="ARBA" id="ARBA00023065"/>
    </source>
</evidence>
<comment type="subcellular location">
    <subcellularLocation>
        <location evidence="11">Cell membrane</location>
        <topology evidence="11">Single-pass membrane protein</topology>
    </subcellularLocation>
</comment>
<keyword evidence="8 11" id="KW-1133">Transmembrane helix</keyword>
<dbReference type="EMBL" id="QRPE01000015">
    <property type="protein sequence ID" value="RHL92059.1"/>
    <property type="molecule type" value="Genomic_DNA"/>
</dbReference>
<evidence type="ECO:0000256" key="6">
    <source>
        <dbReference type="ARBA" id="ARBA00022840"/>
    </source>
</evidence>
<proteinExistence type="inferred from homology"/>
<evidence type="ECO:0000256" key="2">
    <source>
        <dbReference type="ARBA" id="ARBA00022475"/>
    </source>
</evidence>
<dbReference type="HAMAP" id="MF_00276">
    <property type="entry name" value="KdpC"/>
    <property type="match status" value="1"/>
</dbReference>
<evidence type="ECO:0000256" key="11">
    <source>
        <dbReference type="HAMAP-Rule" id="MF_00276"/>
    </source>
</evidence>
<keyword evidence="1 11" id="KW-0813">Transport</keyword>
<dbReference type="NCBIfam" id="NF001454">
    <property type="entry name" value="PRK00315.1"/>
    <property type="match status" value="1"/>
</dbReference>
<keyword evidence="6 11" id="KW-0067">ATP-binding</keyword>
<name>A0A415N7W4_9BACE</name>
<keyword evidence="2 11" id="KW-1003">Cell membrane</keyword>
<keyword evidence="10 11" id="KW-0472">Membrane</keyword>
<evidence type="ECO:0000256" key="10">
    <source>
        <dbReference type="ARBA" id="ARBA00023136"/>
    </source>
</evidence>
<evidence type="ECO:0000256" key="8">
    <source>
        <dbReference type="ARBA" id="ARBA00022989"/>
    </source>
</evidence>
<reference evidence="12 13" key="1">
    <citation type="submission" date="2018-08" db="EMBL/GenBank/DDBJ databases">
        <title>A genome reference for cultivated species of the human gut microbiota.</title>
        <authorList>
            <person name="Zou Y."/>
            <person name="Xue W."/>
            <person name="Luo G."/>
        </authorList>
    </citation>
    <scope>NUCLEOTIDE SEQUENCE [LARGE SCALE GENOMIC DNA]</scope>
    <source>
        <strain evidence="12 13">AF36-16BH</strain>
    </source>
</reference>
<dbReference type="Proteomes" id="UP000285013">
    <property type="component" value="Unassembled WGS sequence"/>
</dbReference>
<gene>
    <name evidence="11" type="primary">kdpC</name>
    <name evidence="12" type="ORF">DWZ95_13295</name>
</gene>
<protein>
    <recommendedName>
        <fullName evidence="11">Potassium-transporting ATPase KdpC subunit</fullName>
    </recommendedName>
    <alternativeName>
        <fullName evidence="11">ATP phosphohydrolase [potassium-transporting] C chain</fullName>
    </alternativeName>
    <alternativeName>
        <fullName evidence="11">Potassium-binding and translocating subunit C</fullName>
    </alternativeName>
    <alternativeName>
        <fullName evidence="11">Potassium-translocating ATPase C chain</fullName>
    </alternativeName>
</protein>